<dbReference type="PATRIC" id="fig|993517.3.peg.1418"/>
<protein>
    <submittedName>
        <fullName evidence="1">Uncharacterized protein</fullName>
    </submittedName>
</protein>
<name>K5CH91_RHOBT</name>
<dbReference type="EMBL" id="AMCW01000030">
    <property type="protein sequence ID" value="EKK03380.1"/>
    <property type="molecule type" value="Genomic_DNA"/>
</dbReference>
<gene>
    <name evidence="1" type="ORF">RBSH_01299</name>
</gene>
<dbReference type="Proteomes" id="UP000007993">
    <property type="component" value="Unassembled WGS sequence"/>
</dbReference>
<reference evidence="1 2" key="1">
    <citation type="journal article" date="2013" name="Mar. Genomics">
        <title>Expression of sulfatases in Rhodopirellula baltica and the diversity of sulfatases in the genus Rhodopirellula.</title>
        <authorList>
            <person name="Wegner C.E."/>
            <person name="Richter-Heitmann T."/>
            <person name="Klindworth A."/>
            <person name="Klockow C."/>
            <person name="Richter M."/>
            <person name="Achstetter T."/>
            <person name="Glockner F.O."/>
            <person name="Harder J."/>
        </authorList>
    </citation>
    <scope>NUCLEOTIDE SEQUENCE [LARGE SCALE GENOMIC DNA]</scope>
    <source>
        <strain evidence="1 2">SH28</strain>
    </source>
</reference>
<evidence type="ECO:0000313" key="1">
    <source>
        <dbReference type="EMBL" id="EKK03380.1"/>
    </source>
</evidence>
<accession>K5CH91</accession>
<organism evidence="1 2">
    <name type="scientific">Rhodopirellula baltica SH28</name>
    <dbReference type="NCBI Taxonomy" id="993517"/>
    <lineage>
        <taxon>Bacteria</taxon>
        <taxon>Pseudomonadati</taxon>
        <taxon>Planctomycetota</taxon>
        <taxon>Planctomycetia</taxon>
        <taxon>Pirellulales</taxon>
        <taxon>Pirellulaceae</taxon>
        <taxon>Rhodopirellula</taxon>
    </lineage>
</organism>
<comment type="caution">
    <text evidence="1">The sequence shown here is derived from an EMBL/GenBank/DDBJ whole genome shotgun (WGS) entry which is preliminary data.</text>
</comment>
<dbReference type="AlphaFoldDB" id="K5CH91"/>
<proteinExistence type="predicted"/>
<sequence>MSHTVVISEHHESKHSAKVGWVGRAPAGLTGWHIGRPRAKAFFQAYIEMNPKPAPKFRGSGQVERFATDGFPQPHATTGFETFASHKNLESGWFNERRLRGDPTWLIREQSFAFQRALRADSIRSRPREKRCVGIPPIRVREHPLICPVMERHRALDSIWAARRVLLGALGRLVCNG</sequence>
<evidence type="ECO:0000313" key="2">
    <source>
        <dbReference type="Proteomes" id="UP000007993"/>
    </source>
</evidence>